<dbReference type="InterPro" id="IPR011009">
    <property type="entry name" value="Kinase-like_dom_sf"/>
</dbReference>
<evidence type="ECO:0000256" key="1">
    <source>
        <dbReference type="ARBA" id="ARBA00022741"/>
    </source>
</evidence>
<dbReference type="InterPro" id="IPR013761">
    <property type="entry name" value="SAM/pointed_sf"/>
</dbReference>
<dbReference type="InterPro" id="IPR008266">
    <property type="entry name" value="Tyr_kinase_AS"/>
</dbReference>
<dbReference type="PROSITE" id="PS00109">
    <property type="entry name" value="PROTEIN_KINASE_TYR"/>
    <property type="match status" value="1"/>
</dbReference>
<dbReference type="PROSITE" id="PS50011">
    <property type="entry name" value="PROTEIN_KINASE_DOM"/>
    <property type="match status" value="1"/>
</dbReference>
<keyword evidence="1" id="KW-0547">Nucleotide-binding</keyword>
<accession>A0A7S2XEE8</accession>
<sequence length="381" mass="43074">MGIEIIEELEKGIFSVSHCCEVLAEDMKHMGKVVLKRPLNKNYSLEMKELTARANLPEHPSLLKFLGLCLIDSHLCTITTYCDLGSLEALHTSMDLLEESMLKNIVLSVCSGLEHMHMANIVHRDICCRNILMTADKKIKIAGYGLSRIVAKNFIYVSVGSTSASWAWMPPEFISKQHFSPKGDMWSFGVAPWEILNRGDDPATNLVNSAGGFSKTFRKLVTRTIALKIREEQLKENVLCCKLIKSCLVADPAERPSALGVLTFVKTGQQVYQQLARRSSSLPEAEGKLQAMRRLNSEDYEIDTETFKLLDAEEVARWMTAVAKQCSFSKEMITTLAKHDLEGIDLLNMTEGDFFPDVWKKKGWAKKFVREMNKIKFRTQK</sequence>
<dbReference type="EMBL" id="HBHP01028001">
    <property type="protein sequence ID" value="CAD9773335.1"/>
    <property type="molecule type" value="Transcribed_RNA"/>
</dbReference>
<protein>
    <recommendedName>
        <fullName evidence="3">Protein kinase domain-containing protein</fullName>
    </recommendedName>
</protein>
<gene>
    <name evidence="4" type="ORF">LSP00402_LOCUS17327</name>
</gene>
<evidence type="ECO:0000256" key="2">
    <source>
        <dbReference type="ARBA" id="ARBA00022840"/>
    </source>
</evidence>
<dbReference type="Pfam" id="PF07714">
    <property type="entry name" value="PK_Tyr_Ser-Thr"/>
    <property type="match status" value="1"/>
</dbReference>
<dbReference type="InterPro" id="IPR001245">
    <property type="entry name" value="Ser-Thr/Tyr_kinase_cat_dom"/>
</dbReference>
<dbReference type="AlphaFoldDB" id="A0A7S2XEE8"/>
<dbReference type="SUPFAM" id="SSF56112">
    <property type="entry name" value="Protein kinase-like (PK-like)"/>
    <property type="match status" value="1"/>
</dbReference>
<proteinExistence type="predicted"/>
<dbReference type="PANTHER" id="PTHR24418">
    <property type="entry name" value="TYROSINE-PROTEIN KINASE"/>
    <property type="match status" value="1"/>
</dbReference>
<dbReference type="GO" id="GO:0005524">
    <property type="term" value="F:ATP binding"/>
    <property type="evidence" value="ECO:0007669"/>
    <property type="project" value="UniProtKB-KW"/>
</dbReference>
<dbReference type="SUPFAM" id="SSF47769">
    <property type="entry name" value="SAM/Pointed domain"/>
    <property type="match status" value="1"/>
</dbReference>
<evidence type="ECO:0000313" key="4">
    <source>
        <dbReference type="EMBL" id="CAD9773335.1"/>
    </source>
</evidence>
<feature type="domain" description="Protein kinase" evidence="3">
    <location>
        <begin position="3"/>
        <end position="272"/>
    </location>
</feature>
<dbReference type="InterPro" id="IPR000719">
    <property type="entry name" value="Prot_kinase_dom"/>
</dbReference>
<keyword evidence="2" id="KW-0067">ATP-binding</keyword>
<name>A0A7S2XEE8_9EUKA</name>
<organism evidence="4">
    <name type="scientific">Lotharella oceanica</name>
    <dbReference type="NCBI Taxonomy" id="641309"/>
    <lineage>
        <taxon>Eukaryota</taxon>
        <taxon>Sar</taxon>
        <taxon>Rhizaria</taxon>
        <taxon>Cercozoa</taxon>
        <taxon>Chlorarachniophyceae</taxon>
        <taxon>Lotharella</taxon>
    </lineage>
</organism>
<evidence type="ECO:0000259" key="3">
    <source>
        <dbReference type="PROSITE" id="PS50011"/>
    </source>
</evidence>
<dbReference type="InterPro" id="IPR050198">
    <property type="entry name" value="Non-receptor_tyrosine_kinases"/>
</dbReference>
<dbReference type="GO" id="GO:0004672">
    <property type="term" value="F:protein kinase activity"/>
    <property type="evidence" value="ECO:0007669"/>
    <property type="project" value="InterPro"/>
</dbReference>
<dbReference type="Gene3D" id="1.10.510.10">
    <property type="entry name" value="Transferase(Phosphotransferase) domain 1"/>
    <property type="match status" value="1"/>
</dbReference>
<reference evidence="4" key="1">
    <citation type="submission" date="2021-01" db="EMBL/GenBank/DDBJ databases">
        <authorList>
            <person name="Corre E."/>
            <person name="Pelletier E."/>
            <person name="Niang G."/>
            <person name="Scheremetjew M."/>
            <person name="Finn R."/>
            <person name="Kale V."/>
            <person name="Holt S."/>
            <person name="Cochrane G."/>
            <person name="Meng A."/>
            <person name="Brown T."/>
            <person name="Cohen L."/>
        </authorList>
    </citation>
    <scope>NUCLEOTIDE SEQUENCE</scope>
    <source>
        <strain evidence="4">CCMP622</strain>
    </source>
</reference>